<dbReference type="Gene3D" id="2.40.50.100">
    <property type="match status" value="1"/>
</dbReference>
<evidence type="ECO:0000313" key="6">
    <source>
        <dbReference type="Proteomes" id="UP000006693"/>
    </source>
</evidence>
<evidence type="ECO:0000256" key="1">
    <source>
        <dbReference type="SAM" id="Coils"/>
    </source>
</evidence>
<dbReference type="Pfam" id="PF26002">
    <property type="entry name" value="Beta-barrel_AprE"/>
    <property type="match status" value="1"/>
</dbReference>
<dbReference type="InterPro" id="IPR058982">
    <property type="entry name" value="Beta-barrel_AprE"/>
</dbReference>
<feature type="coiled-coil region" evidence="1">
    <location>
        <begin position="300"/>
        <end position="345"/>
    </location>
</feature>
<dbReference type="PANTHER" id="PTHR30386:SF28">
    <property type="entry name" value="EXPORTED PROTEIN"/>
    <property type="match status" value="1"/>
</dbReference>
<dbReference type="Proteomes" id="UP000006693">
    <property type="component" value="Chromosome 1"/>
</dbReference>
<evidence type="ECO:0000313" key="5">
    <source>
        <dbReference type="EMBL" id="AAU47978.1"/>
    </source>
</evidence>
<feature type="region of interest" description="Disordered" evidence="2">
    <location>
        <begin position="59"/>
        <end position="166"/>
    </location>
</feature>
<dbReference type="PRINTS" id="PR01490">
    <property type="entry name" value="RTXTOXIND"/>
</dbReference>
<keyword evidence="3" id="KW-0812">Transmembrane</keyword>
<reference evidence="5 6" key="1">
    <citation type="journal article" date="2004" name="Proc. Natl. Acad. Sci. U.S.A.">
        <title>Structural flexibility in the Burkholderia mallei genome.</title>
        <authorList>
            <person name="Nierman W.C."/>
            <person name="DeShazer D."/>
            <person name="Kim H.S."/>
            <person name="Tettelin H."/>
            <person name="Nelson K.E."/>
            <person name="Feldblyum T."/>
            <person name="Ulrich R.L."/>
            <person name="Ronning C.M."/>
            <person name="Brinkac L.M."/>
            <person name="Daugherty S.C."/>
            <person name="Davidsen T.D."/>
            <person name="Deboy R.T."/>
            <person name="Dimitrov G."/>
            <person name="Dodson R.J."/>
            <person name="Durkin A.S."/>
            <person name="Gwinn M.L."/>
            <person name="Haft D.H."/>
            <person name="Khouri H."/>
            <person name="Kolonay J.F."/>
            <person name="Madupu R."/>
            <person name="Mohammoud Y."/>
            <person name="Nelson W.C."/>
            <person name="Radune D."/>
            <person name="Romero C.M."/>
            <person name="Sarria S."/>
            <person name="Selengut J."/>
            <person name="Shamblin C."/>
            <person name="Sullivan S.A."/>
            <person name="White O."/>
            <person name="Yu Y."/>
            <person name="Zafar N."/>
            <person name="Zhou L."/>
            <person name="Fraser C.M."/>
        </authorList>
    </citation>
    <scope>NUCLEOTIDE SEQUENCE [LARGE SCALE GENOMIC DNA]</scope>
    <source>
        <strain evidence="5 6">ATCC 23344</strain>
    </source>
</reference>
<dbReference type="Gene3D" id="2.40.30.170">
    <property type="match status" value="1"/>
</dbReference>
<dbReference type="InterPro" id="IPR050739">
    <property type="entry name" value="MFP"/>
</dbReference>
<dbReference type="PANTHER" id="PTHR30386">
    <property type="entry name" value="MEMBRANE FUSION SUBUNIT OF EMRAB-TOLC MULTIDRUG EFFLUX PUMP"/>
    <property type="match status" value="1"/>
</dbReference>
<evidence type="ECO:0000256" key="3">
    <source>
        <dbReference type="SAM" id="Phobius"/>
    </source>
</evidence>
<accession>A0A0H2WER6</accession>
<dbReference type="eggNOG" id="COG0845">
    <property type="taxonomic scope" value="Bacteria"/>
</dbReference>
<feature type="compositionally biased region" description="Polar residues" evidence="2">
    <location>
        <begin position="121"/>
        <end position="142"/>
    </location>
</feature>
<dbReference type="HOGENOM" id="CLU_023976_4_2_4"/>
<dbReference type="GO" id="GO:0055085">
    <property type="term" value="P:transmembrane transport"/>
    <property type="evidence" value="ECO:0007669"/>
    <property type="project" value="InterPro"/>
</dbReference>
<evidence type="ECO:0000259" key="4">
    <source>
        <dbReference type="Pfam" id="PF26002"/>
    </source>
</evidence>
<dbReference type="EMBL" id="CP000010">
    <property type="protein sequence ID" value="AAU47978.1"/>
    <property type="molecule type" value="Genomic_DNA"/>
</dbReference>
<feature type="transmembrane region" description="Helical" evidence="3">
    <location>
        <begin position="211"/>
        <end position="231"/>
    </location>
</feature>
<keyword evidence="3" id="KW-1133">Transmembrane helix</keyword>
<sequence>MLSACPAPSSGTHAVLVRLACGAPRDPPPAHTAPHIPKPIAFRSKLPARLGERFQISSKRRPTRFPVRPGSDTFDATPPNSNRPHPRPGPTRFPASGHRGRFVDETPNAASHRGFVRRDIATTSMTSQTCPNRLEHASTSLRAVTAPSPRRPPPPAAAREPSDDSATRLRDDIHATFGSPSMTPNTPLFRTAAQEAQRTQTLGEIVLIRPVSFAVLASAAASMALGVILLFTFGTYTRRTTVDGVLTPDTGLVKVYAQQTGVVLKKNVVEGQHVTRGQVLYTVSTDLQSAAAGQTQAALIEQAQQRKTSLQQELDKTRRLQQDERDTLQSKIASLRTELAGIDDQIAAQRTRASIAADAASRYAGLLAQDYISKDQAQQRQADLLDQRSKLNSLMRDRASTAQSLKEALNDLSGLSLKQQNQLSQIDRSVIDVDRTLIESEAKREFVVTAPETGTATAVIAEPGQTADTSHPLASIVPTGAHWQAYLFVPSAAVGFVHVGDRVLVRYQAYPYQKFGQYEASVVSIARTALSAAELATSGGPAAQTASGTYYRITVALNSQNVMAYGRAQPLQAGMALQADVLQERRRLYEWVLEPLYSLTGKL</sequence>
<dbReference type="SUPFAM" id="SSF111369">
    <property type="entry name" value="HlyD-like secretion proteins"/>
    <property type="match status" value="1"/>
</dbReference>
<keyword evidence="6" id="KW-1185">Reference proteome</keyword>
<organism evidence="5 6">
    <name type="scientific">Burkholderia mallei (strain ATCC 23344)</name>
    <dbReference type="NCBI Taxonomy" id="243160"/>
    <lineage>
        <taxon>Bacteria</taxon>
        <taxon>Pseudomonadati</taxon>
        <taxon>Pseudomonadota</taxon>
        <taxon>Betaproteobacteria</taxon>
        <taxon>Burkholderiales</taxon>
        <taxon>Burkholderiaceae</taxon>
        <taxon>Burkholderia</taxon>
        <taxon>pseudomallei group</taxon>
    </lineage>
</organism>
<keyword evidence="1" id="KW-0175">Coiled coil</keyword>
<dbReference type="KEGG" id="bma:BMA2820"/>
<dbReference type="AlphaFoldDB" id="A0A0H2WER6"/>
<proteinExistence type="predicted"/>
<keyword evidence="3" id="KW-0472">Membrane</keyword>
<feature type="domain" description="AprE-like beta-barrel" evidence="4">
    <location>
        <begin position="489"/>
        <end position="581"/>
    </location>
</feature>
<name>A0A0H2WER6_BURMA</name>
<dbReference type="Gene3D" id="1.10.287.470">
    <property type="entry name" value="Helix hairpin bin"/>
    <property type="match status" value="1"/>
</dbReference>
<evidence type="ECO:0000256" key="2">
    <source>
        <dbReference type="SAM" id="MobiDB-lite"/>
    </source>
</evidence>
<gene>
    <name evidence="5" type="ordered locus">BMA2820</name>
</gene>
<protein>
    <submittedName>
        <fullName evidence="5">Secretion protein, putative</fullName>
    </submittedName>
</protein>
<dbReference type="PATRIC" id="fig|243160.12.peg.2889"/>